<gene>
    <name evidence="1" type="ORF">LWI28_008660</name>
</gene>
<sequence>MSSPTTLTCLQQMKKSQAQKQVVHELGFRNLLALDCGCLRLKICRWLVDNFDTKASSIDIHGRRFVIKSSVLARVLEISDLGDQISISGEVPNLDFWKSKFPTISRGIFLKGIEHSLEEMTMTDDEFKVTLCLPSSLLQLPIMFRWDT</sequence>
<organism evidence="1 2">
    <name type="scientific">Acer negundo</name>
    <name type="common">Box elder</name>
    <dbReference type="NCBI Taxonomy" id="4023"/>
    <lineage>
        <taxon>Eukaryota</taxon>
        <taxon>Viridiplantae</taxon>
        <taxon>Streptophyta</taxon>
        <taxon>Embryophyta</taxon>
        <taxon>Tracheophyta</taxon>
        <taxon>Spermatophyta</taxon>
        <taxon>Magnoliopsida</taxon>
        <taxon>eudicotyledons</taxon>
        <taxon>Gunneridae</taxon>
        <taxon>Pentapetalae</taxon>
        <taxon>rosids</taxon>
        <taxon>malvids</taxon>
        <taxon>Sapindales</taxon>
        <taxon>Sapindaceae</taxon>
        <taxon>Hippocastanoideae</taxon>
        <taxon>Acereae</taxon>
        <taxon>Acer</taxon>
    </lineage>
</organism>
<reference evidence="1" key="2">
    <citation type="submission" date="2023-02" db="EMBL/GenBank/DDBJ databases">
        <authorList>
            <person name="Swenson N.G."/>
            <person name="Wegrzyn J.L."/>
            <person name="Mcevoy S.L."/>
        </authorList>
    </citation>
    <scope>NUCLEOTIDE SEQUENCE</scope>
    <source>
        <strain evidence="1">91603</strain>
        <tissue evidence="1">Leaf</tissue>
    </source>
</reference>
<comment type="caution">
    <text evidence="1">The sequence shown here is derived from an EMBL/GenBank/DDBJ whole genome shotgun (WGS) entry which is preliminary data.</text>
</comment>
<keyword evidence="2" id="KW-1185">Reference proteome</keyword>
<reference evidence="1" key="1">
    <citation type="journal article" date="2022" name="Plant J.">
        <title>Strategies of tolerance reflected in two North American maple genomes.</title>
        <authorList>
            <person name="McEvoy S.L."/>
            <person name="Sezen U.U."/>
            <person name="Trouern-Trend A."/>
            <person name="McMahon S.M."/>
            <person name="Schaberg P.G."/>
            <person name="Yang J."/>
            <person name="Wegrzyn J.L."/>
            <person name="Swenson N.G."/>
        </authorList>
    </citation>
    <scope>NUCLEOTIDE SEQUENCE</scope>
    <source>
        <strain evidence="1">91603</strain>
    </source>
</reference>
<protein>
    <submittedName>
        <fullName evidence="1">Uncharacterized protein</fullName>
    </submittedName>
</protein>
<evidence type="ECO:0000313" key="2">
    <source>
        <dbReference type="Proteomes" id="UP001064489"/>
    </source>
</evidence>
<dbReference type="Proteomes" id="UP001064489">
    <property type="component" value="Chromosome 11"/>
</dbReference>
<dbReference type="EMBL" id="JAJSOW010000108">
    <property type="protein sequence ID" value="KAI9153272.1"/>
    <property type="molecule type" value="Genomic_DNA"/>
</dbReference>
<dbReference type="AlphaFoldDB" id="A0AAD5NDP4"/>
<evidence type="ECO:0000313" key="1">
    <source>
        <dbReference type="EMBL" id="KAI9153272.1"/>
    </source>
</evidence>
<proteinExistence type="predicted"/>
<name>A0AAD5NDP4_ACENE</name>
<accession>A0AAD5NDP4</accession>